<feature type="compositionally biased region" description="Basic and acidic residues" evidence="1">
    <location>
        <begin position="178"/>
        <end position="206"/>
    </location>
</feature>
<accession>A0ABQ6M6D1</accession>
<gene>
    <name evidence="2" type="ORF">TeGR_g13667</name>
</gene>
<sequence length="235" mass="25340">MASPKPSSPFSFLTPAGKKSRPARPLTPPWGNTDFPSPPPEPRDHKDSVDTTSTLSDLEGDNDQLNQSAHLDGLLDLEGFEEVPGEGVDGGDPVEGLRVELERLEYELEKAREGLDLERASSNDTKAGGGARSPSAAAGADDVDLRRRAKQARAALKAAKKRRMKQQKLEAEADADAEAGRASEDAFRDVAEGEEKEEGVGGRTRTDSVLSDGGTDKTPRHRAFRILKEKGELQQ</sequence>
<name>A0ABQ6M6D1_9STRA</name>
<evidence type="ECO:0000313" key="2">
    <source>
        <dbReference type="EMBL" id="GMI20430.1"/>
    </source>
</evidence>
<organism evidence="2 3">
    <name type="scientific">Tetraparma gracilis</name>
    <dbReference type="NCBI Taxonomy" id="2962635"/>
    <lineage>
        <taxon>Eukaryota</taxon>
        <taxon>Sar</taxon>
        <taxon>Stramenopiles</taxon>
        <taxon>Ochrophyta</taxon>
        <taxon>Bolidophyceae</taxon>
        <taxon>Parmales</taxon>
        <taxon>Triparmaceae</taxon>
        <taxon>Tetraparma</taxon>
    </lineage>
</organism>
<dbReference type="Proteomes" id="UP001165060">
    <property type="component" value="Unassembled WGS sequence"/>
</dbReference>
<comment type="caution">
    <text evidence="2">The sequence shown here is derived from an EMBL/GenBank/DDBJ whole genome shotgun (WGS) entry which is preliminary data.</text>
</comment>
<protein>
    <submittedName>
        <fullName evidence="2">Uncharacterized protein</fullName>
    </submittedName>
</protein>
<feature type="compositionally biased region" description="Basic and acidic residues" evidence="1">
    <location>
        <begin position="111"/>
        <end position="121"/>
    </location>
</feature>
<dbReference type="EMBL" id="BRYB01002491">
    <property type="protein sequence ID" value="GMI20430.1"/>
    <property type="molecule type" value="Genomic_DNA"/>
</dbReference>
<feature type="region of interest" description="Disordered" evidence="1">
    <location>
        <begin position="1"/>
        <end position="68"/>
    </location>
</feature>
<feature type="region of interest" description="Disordered" evidence="1">
    <location>
        <begin position="111"/>
        <end position="235"/>
    </location>
</feature>
<feature type="compositionally biased region" description="Basic and acidic residues" evidence="1">
    <location>
        <begin position="226"/>
        <end position="235"/>
    </location>
</feature>
<feature type="non-terminal residue" evidence="2">
    <location>
        <position position="235"/>
    </location>
</feature>
<keyword evidence="3" id="KW-1185">Reference proteome</keyword>
<proteinExistence type="predicted"/>
<evidence type="ECO:0000256" key="1">
    <source>
        <dbReference type="SAM" id="MobiDB-lite"/>
    </source>
</evidence>
<reference evidence="2 3" key="1">
    <citation type="journal article" date="2023" name="Commun. Biol.">
        <title>Genome analysis of Parmales, the sister group of diatoms, reveals the evolutionary specialization of diatoms from phago-mixotrophs to photoautotrophs.</title>
        <authorList>
            <person name="Ban H."/>
            <person name="Sato S."/>
            <person name="Yoshikawa S."/>
            <person name="Yamada K."/>
            <person name="Nakamura Y."/>
            <person name="Ichinomiya M."/>
            <person name="Sato N."/>
            <person name="Blanc-Mathieu R."/>
            <person name="Endo H."/>
            <person name="Kuwata A."/>
            <person name="Ogata H."/>
        </authorList>
    </citation>
    <scope>NUCLEOTIDE SEQUENCE [LARGE SCALE GENOMIC DNA]</scope>
</reference>
<evidence type="ECO:0000313" key="3">
    <source>
        <dbReference type="Proteomes" id="UP001165060"/>
    </source>
</evidence>